<sequence>MEFSEDVLHYIWKYRLYKHINLTTKSGKPLIVLSPGILNKNAGPDFEHSRLIIDKTEWAGTIELHRRSSDWYVHQHQQDGAYNNVILHVVYEHDKEIRLPDGTIPETLELKPIINNELLAKYNALMQSTAWIPCQQYMPNIDSFIIEQWLERLLTERLQEKSDDLRKLLIEKKDDWEEVTYVLLARNFGFKVNAMPFELLAKNTPYKLINKNRHQPKMIEALLFGQAGLLEKDHFNDPYPNALKQNYSYLQRQYSLTPLPVSVWKFLRMRPANFPTIRLAQFAAWCAREKHLFSKILTLKSVEQFRCLFQELPIHDYWCEHYIFDKITKKHNPSLGLNSVDNIIVNTVVTILVGYGKYVGKETYLYRAIGLLEQLAGERNRVMNQFEELGLQVKTAAVSQALLQLKHKYCDRYRCLDCGIGLQVFKQNRTL</sequence>
<reference evidence="1 2" key="1">
    <citation type="submission" date="2024-09" db="EMBL/GenBank/DDBJ databases">
        <authorList>
            <person name="Sun Q."/>
            <person name="Mori K."/>
        </authorList>
    </citation>
    <scope>NUCLEOTIDE SEQUENCE [LARGE SCALE GENOMIC DNA]</scope>
    <source>
        <strain evidence="1 2">CCM 7765</strain>
    </source>
</reference>
<organism evidence="1 2">
    <name type="scientific">Olivibacter oleidegradans</name>
    <dbReference type="NCBI Taxonomy" id="760123"/>
    <lineage>
        <taxon>Bacteria</taxon>
        <taxon>Pseudomonadati</taxon>
        <taxon>Bacteroidota</taxon>
        <taxon>Sphingobacteriia</taxon>
        <taxon>Sphingobacteriales</taxon>
        <taxon>Sphingobacteriaceae</taxon>
        <taxon>Olivibacter</taxon>
    </lineage>
</organism>
<dbReference type="InterPro" id="IPR021272">
    <property type="entry name" value="DUF2851"/>
</dbReference>
<protein>
    <submittedName>
        <fullName evidence="1">DUF2851 family protein</fullName>
    </submittedName>
</protein>
<evidence type="ECO:0000313" key="2">
    <source>
        <dbReference type="Proteomes" id="UP001589774"/>
    </source>
</evidence>
<accession>A0ABV6HU68</accession>
<dbReference type="EMBL" id="JBHLWO010000007">
    <property type="protein sequence ID" value="MFC0321685.1"/>
    <property type="molecule type" value="Genomic_DNA"/>
</dbReference>
<name>A0ABV6HU68_9SPHI</name>
<dbReference type="RefSeq" id="WP_130857048.1">
    <property type="nucleotide sequence ID" value="NZ_JBHLWO010000007.1"/>
</dbReference>
<keyword evidence="2" id="KW-1185">Reference proteome</keyword>
<dbReference type="Proteomes" id="UP001589774">
    <property type="component" value="Unassembled WGS sequence"/>
</dbReference>
<proteinExistence type="predicted"/>
<gene>
    <name evidence="1" type="ORF">ACFFI0_25455</name>
</gene>
<comment type="caution">
    <text evidence="1">The sequence shown here is derived from an EMBL/GenBank/DDBJ whole genome shotgun (WGS) entry which is preliminary data.</text>
</comment>
<dbReference type="Pfam" id="PF11013">
    <property type="entry name" value="DUF2851"/>
    <property type="match status" value="1"/>
</dbReference>
<evidence type="ECO:0000313" key="1">
    <source>
        <dbReference type="EMBL" id="MFC0321685.1"/>
    </source>
</evidence>